<dbReference type="InterPro" id="IPR013321">
    <property type="entry name" value="Arc_rbn_hlx_hlx"/>
</dbReference>
<reference evidence="2 3" key="1">
    <citation type="submission" date="2021-03" db="EMBL/GenBank/DDBJ databases">
        <title>Whole genome sequence of Jiella sp. MQZ13P-4.</title>
        <authorList>
            <person name="Tuo L."/>
        </authorList>
    </citation>
    <scope>NUCLEOTIDE SEQUENCE [LARGE SCALE GENOMIC DNA]</scope>
    <source>
        <strain evidence="2 3">MQZ13P-4</strain>
    </source>
</reference>
<dbReference type="RefSeq" id="WP_207353006.1">
    <property type="nucleotide sequence ID" value="NZ_JAFMPY010000039.1"/>
</dbReference>
<dbReference type="EMBL" id="JAFMPY010000039">
    <property type="protein sequence ID" value="MBO0906363.1"/>
    <property type="molecule type" value="Genomic_DNA"/>
</dbReference>
<keyword evidence="2" id="KW-0238">DNA-binding</keyword>
<proteinExistence type="predicted"/>
<dbReference type="Proteomes" id="UP000664288">
    <property type="component" value="Unassembled WGS sequence"/>
</dbReference>
<protein>
    <submittedName>
        <fullName evidence="2">Arc family DNA-binding protein</fullName>
    </submittedName>
</protein>
<evidence type="ECO:0000313" key="2">
    <source>
        <dbReference type="EMBL" id="MBO0906363.1"/>
    </source>
</evidence>
<comment type="caution">
    <text evidence="2">The sequence shown here is derived from an EMBL/GenBank/DDBJ whole genome shotgun (WGS) entry which is preliminary data.</text>
</comment>
<dbReference type="GO" id="GO:0003677">
    <property type="term" value="F:DNA binding"/>
    <property type="evidence" value="ECO:0007669"/>
    <property type="project" value="UniProtKB-KW"/>
</dbReference>
<evidence type="ECO:0000313" key="3">
    <source>
        <dbReference type="Proteomes" id="UP000664288"/>
    </source>
</evidence>
<sequence>MLVRQIDDAVLDRIKARAKANGRSAEAEVRDILERAVREPVERRSLRSLIGAGASPTSFKSTEEIVAYVRALRDEGGD</sequence>
<dbReference type="InterPro" id="IPR053853">
    <property type="entry name" value="FitA-like_RHH"/>
</dbReference>
<dbReference type="InterPro" id="IPR010985">
    <property type="entry name" value="Ribbon_hlx_hlx"/>
</dbReference>
<dbReference type="Pfam" id="PF22513">
    <property type="entry name" value="FitA-like_RHH"/>
    <property type="match status" value="1"/>
</dbReference>
<evidence type="ECO:0000259" key="1">
    <source>
        <dbReference type="Pfam" id="PF22513"/>
    </source>
</evidence>
<dbReference type="Gene3D" id="1.10.1220.10">
    <property type="entry name" value="Met repressor-like"/>
    <property type="match status" value="1"/>
</dbReference>
<accession>A0ABS3J9K3</accession>
<organism evidence="2 3">
    <name type="scientific">Jiella sonneratiae</name>
    <dbReference type="NCBI Taxonomy" id="2816856"/>
    <lineage>
        <taxon>Bacteria</taxon>
        <taxon>Pseudomonadati</taxon>
        <taxon>Pseudomonadota</taxon>
        <taxon>Alphaproteobacteria</taxon>
        <taxon>Hyphomicrobiales</taxon>
        <taxon>Aurantimonadaceae</taxon>
        <taxon>Jiella</taxon>
    </lineage>
</organism>
<feature type="domain" description="Antitoxin FitA-like ribbon-helix-helix" evidence="1">
    <location>
        <begin position="1"/>
        <end position="37"/>
    </location>
</feature>
<keyword evidence="3" id="KW-1185">Reference proteome</keyword>
<gene>
    <name evidence="2" type="ORF">J1C47_22160</name>
</gene>
<name>A0ABS3J9K3_9HYPH</name>
<dbReference type="SUPFAM" id="SSF47598">
    <property type="entry name" value="Ribbon-helix-helix"/>
    <property type="match status" value="1"/>
</dbReference>